<proteinExistence type="predicted"/>
<feature type="transmembrane region" description="Helical" evidence="6">
    <location>
        <begin position="135"/>
        <end position="154"/>
    </location>
</feature>
<dbReference type="Proteomes" id="UP000010164">
    <property type="component" value="Unassembled WGS sequence"/>
</dbReference>
<gene>
    <name evidence="9" type="ORF">A11A3_07023</name>
</gene>
<dbReference type="InterPro" id="IPR051449">
    <property type="entry name" value="ABC-2_transporter_component"/>
</dbReference>
<dbReference type="Pfam" id="PF12679">
    <property type="entry name" value="ABC2_membrane_2"/>
    <property type="match status" value="1"/>
</dbReference>
<feature type="transmembrane region" description="Helical" evidence="6">
    <location>
        <begin position="56"/>
        <end position="74"/>
    </location>
</feature>
<feature type="transmembrane region" description="Helical" evidence="6">
    <location>
        <begin position="250"/>
        <end position="269"/>
    </location>
</feature>
<dbReference type="Pfam" id="PF23357">
    <property type="entry name" value="DUF7088"/>
    <property type="match status" value="1"/>
</dbReference>
<evidence type="ECO:0000256" key="6">
    <source>
        <dbReference type="SAM" id="Phobius"/>
    </source>
</evidence>
<dbReference type="InterPro" id="IPR055396">
    <property type="entry name" value="DUF7088"/>
</dbReference>
<protein>
    <submittedName>
        <fullName evidence="9">Multi-copper enzyme maturation ABC transporter permease</fullName>
    </submittedName>
</protein>
<dbReference type="PANTHER" id="PTHR30294">
    <property type="entry name" value="MEMBRANE COMPONENT OF ABC TRANSPORTER YHHJ-RELATED"/>
    <property type="match status" value="1"/>
</dbReference>
<organism evidence="9 10">
    <name type="scientific">Alcanivorax hongdengensis A-11-3</name>
    <dbReference type="NCBI Taxonomy" id="1177179"/>
    <lineage>
        <taxon>Bacteria</taxon>
        <taxon>Pseudomonadati</taxon>
        <taxon>Pseudomonadota</taxon>
        <taxon>Gammaproteobacteria</taxon>
        <taxon>Oceanospirillales</taxon>
        <taxon>Alcanivoracaceae</taxon>
        <taxon>Alcanivorax</taxon>
    </lineage>
</organism>
<evidence type="ECO:0000256" key="5">
    <source>
        <dbReference type="ARBA" id="ARBA00023136"/>
    </source>
</evidence>
<feature type="transmembrane region" description="Helical" evidence="6">
    <location>
        <begin position="20"/>
        <end position="44"/>
    </location>
</feature>
<keyword evidence="10" id="KW-1185">Reference proteome</keyword>
<keyword evidence="5 6" id="KW-0472">Membrane</keyword>
<comment type="caution">
    <text evidence="9">The sequence shown here is derived from an EMBL/GenBank/DDBJ whole genome shotgun (WGS) entry which is preliminary data.</text>
</comment>
<dbReference type="eggNOG" id="COG1277">
    <property type="taxonomic scope" value="Bacteria"/>
</dbReference>
<keyword evidence="4 6" id="KW-1133">Transmembrane helix</keyword>
<dbReference type="AlphaFoldDB" id="L0WG03"/>
<evidence type="ECO:0000313" key="10">
    <source>
        <dbReference type="Proteomes" id="UP000010164"/>
    </source>
</evidence>
<dbReference type="InterPro" id="IPR019196">
    <property type="entry name" value="ABC_transp_unknown"/>
</dbReference>
<dbReference type="Pfam" id="PF09822">
    <property type="entry name" value="ABC_transp_aux"/>
    <property type="match status" value="1"/>
</dbReference>
<name>L0WG03_9GAMM</name>
<keyword evidence="2" id="KW-1003">Cell membrane</keyword>
<feature type="domain" description="DUF7088" evidence="8">
    <location>
        <begin position="281"/>
        <end position="384"/>
    </location>
</feature>
<dbReference type="PATRIC" id="fig|1177179.3.peg.1412"/>
<dbReference type="PANTHER" id="PTHR30294:SF29">
    <property type="entry name" value="MULTIDRUG ABC TRANSPORTER PERMEASE YBHS-RELATED"/>
    <property type="match status" value="1"/>
</dbReference>
<evidence type="ECO:0000313" key="9">
    <source>
        <dbReference type="EMBL" id="EKF74755.1"/>
    </source>
</evidence>
<dbReference type="GO" id="GO:0005886">
    <property type="term" value="C:plasma membrane"/>
    <property type="evidence" value="ECO:0007669"/>
    <property type="project" value="UniProtKB-SubCell"/>
</dbReference>
<reference evidence="9 10" key="1">
    <citation type="journal article" date="2012" name="J. Bacteriol.">
        <title>Genome Sequence of the Alkane-Degrading Bacterium Alcanivorax hongdengensis Type Strain A-11-3.</title>
        <authorList>
            <person name="Lai Q."/>
            <person name="Shao Z."/>
        </authorList>
    </citation>
    <scope>NUCLEOTIDE SEQUENCE [LARGE SCALE GENOMIC DNA]</scope>
    <source>
        <strain evidence="9 10">A-11-3</strain>
    </source>
</reference>
<feature type="transmembrane region" description="Helical" evidence="6">
    <location>
        <begin position="923"/>
        <end position="940"/>
    </location>
</feature>
<sequence>MRNTAQVTLRELRGYFGSPVAYLFMAAFLGVTLFVFFWVDTFFSRNVADIRPLFEWMPLLLIFLVAAITMRSWSEERRSGTLELLLTAPRSDLELVLGKFLGCLGLVAVAVLLTLPVPITVSLIGPLDWGPVVGGYVATLLLASAYISLGLFISSLTENQIVSLIGTLLVGLALYFIGAAALTDLASQPVADLLSSLGTGARFDSITRGVLDVRDLVYYLSLTLLFLTLNVLVLERQRWSSGGGSSHRRWRIATALVIANVLLLNLWLAPVRGLRADLTEGNIYSLSETTTTYLQQLREPLLIRGYFSKKTHPLLAPLVPQLKDLLHEYGVRGGRNVKVEIVDPQSDPKVAQEAASRYGIKPVPFRTQSKYESAVVNSYFNVLIQYGDEHKVLNFRDLIKIENRGGASVKVVLNDPEYRLTGAVKKVVSDYRRAGNVFSAIDKPVTLKAFISGKQRLPDALSTLRDGLDGIIGDLKKQAHGKLKVDIQDPGNPDSPAARSLAEQYGFQPLSTSLLGNDPFFFNLVLERGDQRVAISLPDDLKTAGLRKNLEAGLTRFARGLLNTVAVYSPSSPPSYPGMPPQGSHFDTLKKALGNNAVIRKTDLKSGHLPAGTDLLLVLDPHNLTDRQLFTIDQFMMRGGTTVMAASPFKISVGQQGLSASAQKTGLKKWLAQKGVHLDHSMVLDPVNARFPIPVTRNLGGIPIREYRQTDYPYFADIRDHQLAGDSVITHGLGQLTMTWASPIMLDKTLPEGLTAKTLIRSSEGAWQSSSTQIMPVGDNGEVSWKPSGQRGSKVLGTVISGRFDSYFKGKPNPLLAADDGKGKPQGAHGKAKKAALKVGSVIAHSPANTRLVLLSSGSFLTDTMMQLQELAAGQPYEQPVQLMRNTLDWALEDPALLALRDQTRTSRILQPLSDGERQFWEYLNYGLALLGLLVVFLIARGSRRRRERRYFNALNGEEV</sequence>
<keyword evidence="3 6" id="KW-0812">Transmembrane</keyword>
<evidence type="ECO:0000259" key="8">
    <source>
        <dbReference type="Pfam" id="PF23357"/>
    </source>
</evidence>
<feature type="transmembrane region" description="Helical" evidence="6">
    <location>
        <begin position="95"/>
        <end position="115"/>
    </location>
</feature>
<dbReference type="OrthoDB" id="9794512at2"/>
<feature type="transmembrane region" description="Helical" evidence="6">
    <location>
        <begin position="216"/>
        <end position="234"/>
    </location>
</feature>
<dbReference type="RefSeq" id="WP_008928585.1">
    <property type="nucleotide sequence ID" value="NZ_AMRJ01000008.1"/>
</dbReference>
<accession>L0WG03</accession>
<feature type="transmembrane region" description="Helical" evidence="6">
    <location>
        <begin position="161"/>
        <end position="182"/>
    </location>
</feature>
<dbReference type="EMBL" id="AMRJ01000008">
    <property type="protein sequence ID" value="EKF74755.1"/>
    <property type="molecule type" value="Genomic_DNA"/>
</dbReference>
<dbReference type="eggNOG" id="COG3225">
    <property type="taxonomic scope" value="Bacteria"/>
</dbReference>
<evidence type="ECO:0000256" key="4">
    <source>
        <dbReference type="ARBA" id="ARBA00022989"/>
    </source>
</evidence>
<dbReference type="GO" id="GO:0140359">
    <property type="term" value="F:ABC-type transporter activity"/>
    <property type="evidence" value="ECO:0007669"/>
    <property type="project" value="InterPro"/>
</dbReference>
<comment type="subcellular location">
    <subcellularLocation>
        <location evidence="1">Cell membrane</location>
        <topology evidence="1">Multi-pass membrane protein</topology>
    </subcellularLocation>
</comment>
<feature type="domain" description="ABC-type uncharacterised transport system" evidence="7">
    <location>
        <begin position="583"/>
        <end position="878"/>
    </location>
</feature>
<evidence type="ECO:0000259" key="7">
    <source>
        <dbReference type="Pfam" id="PF09822"/>
    </source>
</evidence>
<evidence type="ECO:0000256" key="3">
    <source>
        <dbReference type="ARBA" id="ARBA00022692"/>
    </source>
</evidence>
<evidence type="ECO:0000256" key="2">
    <source>
        <dbReference type="ARBA" id="ARBA00022475"/>
    </source>
</evidence>
<evidence type="ECO:0000256" key="1">
    <source>
        <dbReference type="ARBA" id="ARBA00004651"/>
    </source>
</evidence>
<dbReference type="STRING" id="1177179.A11A3_07023"/>